<accession>A0A8H4RJA3</accession>
<evidence type="ECO:0000256" key="1">
    <source>
        <dbReference type="SAM" id="MobiDB-lite"/>
    </source>
</evidence>
<dbReference type="EMBL" id="JAAMPI010000480">
    <property type="protein sequence ID" value="KAF4631070.1"/>
    <property type="molecule type" value="Genomic_DNA"/>
</dbReference>
<gene>
    <name evidence="2" type="ORF">G7Y89_g7061</name>
</gene>
<protein>
    <submittedName>
        <fullName evidence="2">Uncharacterized protein</fullName>
    </submittedName>
</protein>
<comment type="caution">
    <text evidence="2">The sequence shown here is derived from an EMBL/GenBank/DDBJ whole genome shotgun (WGS) entry which is preliminary data.</text>
</comment>
<name>A0A8H4RJA3_9HELO</name>
<feature type="compositionally biased region" description="Polar residues" evidence="1">
    <location>
        <begin position="1"/>
        <end position="20"/>
    </location>
</feature>
<evidence type="ECO:0000313" key="3">
    <source>
        <dbReference type="Proteomes" id="UP000566819"/>
    </source>
</evidence>
<dbReference type="OrthoDB" id="5819582at2759"/>
<organism evidence="2 3">
    <name type="scientific">Cudoniella acicularis</name>
    <dbReference type="NCBI Taxonomy" id="354080"/>
    <lineage>
        <taxon>Eukaryota</taxon>
        <taxon>Fungi</taxon>
        <taxon>Dikarya</taxon>
        <taxon>Ascomycota</taxon>
        <taxon>Pezizomycotina</taxon>
        <taxon>Leotiomycetes</taxon>
        <taxon>Helotiales</taxon>
        <taxon>Tricladiaceae</taxon>
        <taxon>Cudoniella</taxon>
    </lineage>
</organism>
<dbReference type="AlphaFoldDB" id="A0A8H4RJA3"/>
<proteinExistence type="predicted"/>
<dbReference type="Proteomes" id="UP000566819">
    <property type="component" value="Unassembled WGS sequence"/>
</dbReference>
<feature type="region of interest" description="Disordered" evidence="1">
    <location>
        <begin position="1"/>
        <end position="36"/>
    </location>
</feature>
<keyword evidence="3" id="KW-1185">Reference proteome</keyword>
<sequence length="76" mass="8370">MSSFGNSHSNPDQSEASNSEAFEAPIRTDSCHTSTNVADTTQFAPMSRFKQLDERSAIMKFIGYPSQDPVNLRPTS</sequence>
<evidence type="ECO:0000313" key="2">
    <source>
        <dbReference type="EMBL" id="KAF4631070.1"/>
    </source>
</evidence>
<reference evidence="2 3" key="1">
    <citation type="submission" date="2020-03" db="EMBL/GenBank/DDBJ databases">
        <title>Draft Genome Sequence of Cudoniella acicularis.</title>
        <authorList>
            <person name="Buettner E."/>
            <person name="Kellner H."/>
        </authorList>
    </citation>
    <scope>NUCLEOTIDE SEQUENCE [LARGE SCALE GENOMIC DNA]</scope>
    <source>
        <strain evidence="2 3">DSM 108380</strain>
    </source>
</reference>